<feature type="compositionally biased region" description="Basic and acidic residues" evidence="1">
    <location>
        <begin position="1"/>
        <end position="15"/>
    </location>
</feature>
<comment type="caution">
    <text evidence="3">The sequence shown here is derived from an EMBL/GenBank/DDBJ whole genome shotgun (WGS) entry which is preliminary data.</text>
</comment>
<organism evidence="3 4">
    <name type="scientific">Streptomyces pactum</name>
    <dbReference type="NCBI Taxonomy" id="68249"/>
    <lineage>
        <taxon>Bacteria</taxon>
        <taxon>Bacillati</taxon>
        <taxon>Actinomycetota</taxon>
        <taxon>Actinomycetes</taxon>
        <taxon>Kitasatosporales</taxon>
        <taxon>Streptomycetaceae</taxon>
        <taxon>Streptomyces</taxon>
    </lineage>
</organism>
<dbReference type="RefSeq" id="WP_197988759.1">
    <property type="nucleotide sequence ID" value="NZ_JACYXC010000001.1"/>
</dbReference>
<feature type="transmembrane region" description="Helical" evidence="2">
    <location>
        <begin position="44"/>
        <end position="66"/>
    </location>
</feature>
<evidence type="ECO:0008006" key="5">
    <source>
        <dbReference type="Google" id="ProtNLM"/>
    </source>
</evidence>
<evidence type="ECO:0000313" key="3">
    <source>
        <dbReference type="EMBL" id="MBH5335166.1"/>
    </source>
</evidence>
<evidence type="ECO:0000313" key="4">
    <source>
        <dbReference type="Proteomes" id="UP000807371"/>
    </source>
</evidence>
<evidence type="ECO:0000256" key="1">
    <source>
        <dbReference type="SAM" id="MobiDB-lite"/>
    </source>
</evidence>
<protein>
    <recommendedName>
        <fullName evidence="5">ABC transporter permease</fullName>
    </recommendedName>
</protein>
<evidence type="ECO:0000256" key="2">
    <source>
        <dbReference type="SAM" id="Phobius"/>
    </source>
</evidence>
<accession>A0ABS0NIY2</accession>
<keyword evidence="2" id="KW-0812">Transmembrane</keyword>
<keyword evidence="2" id="KW-0472">Membrane</keyword>
<dbReference type="EMBL" id="JACYXC010000001">
    <property type="protein sequence ID" value="MBH5335166.1"/>
    <property type="molecule type" value="Genomic_DNA"/>
</dbReference>
<sequence>MSRPERREDRVRRMLDGPPRPVLPPALADRAADRGRRVLRRRRAARAVGWWLLFAAVVAFTVWAVITEPWTTPPLDSTPVEGW</sequence>
<feature type="region of interest" description="Disordered" evidence="1">
    <location>
        <begin position="1"/>
        <end position="26"/>
    </location>
</feature>
<keyword evidence="2" id="KW-1133">Transmembrane helix</keyword>
<proteinExistence type="predicted"/>
<keyword evidence="4" id="KW-1185">Reference proteome</keyword>
<gene>
    <name evidence="3" type="ORF">IHE55_10305</name>
</gene>
<dbReference type="Proteomes" id="UP000807371">
    <property type="component" value="Unassembled WGS sequence"/>
</dbReference>
<name>A0ABS0NIY2_9ACTN</name>
<reference evidence="3 4" key="1">
    <citation type="submission" date="2020-09" db="EMBL/GenBank/DDBJ databases">
        <title>Biosynthesis of the nuclear factor of activated T cells inhibitor NFAT-133 and its congeners in Streptomyces pactum.</title>
        <authorList>
            <person name="Zhou W."/>
            <person name="Posri P."/>
            <person name="Abugrain M.E."/>
            <person name="Weisberg A.J."/>
            <person name="Chang J.H."/>
            <person name="Mahmud T."/>
        </authorList>
    </citation>
    <scope>NUCLEOTIDE SEQUENCE [LARGE SCALE GENOMIC DNA]</scope>
    <source>
        <strain evidence="3 4">ATCC 27456</strain>
    </source>
</reference>